<sequence>MDRHSTTQLPYLCNWCLGQVSNQDQAVFTDCACLFCSGTCASQLRRGPLCSVCAQPGCRLYRVGKDGSGLPLTHRRCLFASAASLIDEMQRALAFREAQLQRLRERILDRGVTEGMRSTAQAEKRAQRSSRAPEASVFALGMPGHIHQIHAAVSQNGSKDIAHWEAQASTATPISRAQQQQQQQQRAALSCVRRNAAAEKAETLRSADVRSAVAALERSTQASGVSSSVRTVRSQQTVRSYGDRLERIREQMLYGPYRRQLQSERTPLVPPVPRSGISYIGRARLGLPPAGDRRQSALHRANIPGLATKRIWKQRSASASNWMHAPGSAAVQASSSGAGSIVSTHCQGSRVVSSEVQRVPSEISTIRPTALSMNPLHWLNWKSADRRPANVQHQAYEEEQQQQSQQQDACAQSVQTPRSASSTIRSTKPSPTCEHPSAAYTAHRSP</sequence>
<accession>M1VBT2</accession>
<feature type="region of interest" description="Disordered" evidence="1">
    <location>
        <begin position="167"/>
        <end position="186"/>
    </location>
</feature>
<feature type="region of interest" description="Disordered" evidence="1">
    <location>
        <begin position="389"/>
        <end position="446"/>
    </location>
</feature>
<evidence type="ECO:0000313" key="3">
    <source>
        <dbReference type="Proteomes" id="UP000007014"/>
    </source>
</evidence>
<protein>
    <submittedName>
        <fullName evidence="2">Uncharacterized protein</fullName>
    </submittedName>
</protein>
<feature type="region of interest" description="Disordered" evidence="1">
    <location>
        <begin position="114"/>
        <end position="133"/>
    </location>
</feature>
<dbReference type="AlphaFoldDB" id="M1VBT2"/>
<reference evidence="2 3" key="1">
    <citation type="journal article" date="2004" name="Nature">
        <title>Genome sequence of the ultrasmall unicellular red alga Cyanidioschyzon merolae 10D.</title>
        <authorList>
            <person name="Matsuzaki M."/>
            <person name="Misumi O."/>
            <person name="Shin-i T."/>
            <person name="Maruyama S."/>
            <person name="Takahara M."/>
            <person name="Miyagishima S."/>
            <person name="Mori T."/>
            <person name="Nishida K."/>
            <person name="Yagisawa F."/>
            <person name="Nishida K."/>
            <person name="Yoshida Y."/>
            <person name="Nishimura Y."/>
            <person name="Nakao S."/>
            <person name="Kobayashi T."/>
            <person name="Momoyama Y."/>
            <person name="Higashiyama T."/>
            <person name="Minoda A."/>
            <person name="Sano M."/>
            <person name="Nomoto H."/>
            <person name="Oishi K."/>
            <person name="Hayashi H."/>
            <person name="Ohta F."/>
            <person name="Nishizaka S."/>
            <person name="Haga S."/>
            <person name="Miura S."/>
            <person name="Morishita T."/>
            <person name="Kabeya Y."/>
            <person name="Terasawa K."/>
            <person name="Suzuki Y."/>
            <person name="Ishii Y."/>
            <person name="Asakawa S."/>
            <person name="Takano H."/>
            <person name="Ohta N."/>
            <person name="Kuroiwa H."/>
            <person name="Tanaka K."/>
            <person name="Shimizu N."/>
            <person name="Sugano S."/>
            <person name="Sato N."/>
            <person name="Nozaki H."/>
            <person name="Ogasawara N."/>
            <person name="Kohara Y."/>
            <person name="Kuroiwa T."/>
        </authorList>
    </citation>
    <scope>NUCLEOTIDE SEQUENCE [LARGE SCALE GENOMIC DNA]</scope>
    <source>
        <strain evidence="2 3">10D</strain>
    </source>
</reference>
<dbReference type="HOGENOM" id="CLU_614474_0_0_1"/>
<evidence type="ECO:0000313" key="2">
    <source>
        <dbReference type="EMBL" id="BAM82819.1"/>
    </source>
</evidence>
<name>M1VBT2_CYAM1</name>
<feature type="compositionally biased region" description="Polar residues" evidence="1">
    <location>
        <begin position="416"/>
        <end position="430"/>
    </location>
</feature>
<keyword evidence="3" id="KW-1185">Reference proteome</keyword>
<dbReference type="GeneID" id="16997221"/>
<dbReference type="EMBL" id="AP006501">
    <property type="protein sequence ID" value="BAM82819.1"/>
    <property type="molecule type" value="Genomic_DNA"/>
</dbReference>
<dbReference type="Proteomes" id="UP000007014">
    <property type="component" value="Chromosome 19"/>
</dbReference>
<evidence type="ECO:0000256" key="1">
    <source>
        <dbReference type="SAM" id="MobiDB-lite"/>
    </source>
</evidence>
<feature type="compositionally biased region" description="Polar residues" evidence="1">
    <location>
        <begin position="167"/>
        <end position="177"/>
    </location>
</feature>
<dbReference type="RefSeq" id="XP_005538855.1">
    <property type="nucleotide sequence ID" value="XM_005538798.1"/>
</dbReference>
<organism evidence="2 3">
    <name type="scientific">Cyanidioschyzon merolae (strain NIES-3377 / 10D)</name>
    <name type="common">Unicellular red alga</name>
    <dbReference type="NCBI Taxonomy" id="280699"/>
    <lineage>
        <taxon>Eukaryota</taxon>
        <taxon>Rhodophyta</taxon>
        <taxon>Bangiophyceae</taxon>
        <taxon>Cyanidiales</taxon>
        <taxon>Cyanidiaceae</taxon>
        <taxon>Cyanidioschyzon</taxon>
    </lineage>
</organism>
<gene>
    <name evidence="2" type="ORF">CYME_CMS206C</name>
</gene>
<dbReference type="KEGG" id="cme:CYME_CMS206C"/>
<reference evidence="2 3" key="2">
    <citation type="journal article" date="2007" name="BMC Biol.">
        <title>A 100%-complete sequence reveals unusually simple genomic features in the hot-spring red alga Cyanidioschyzon merolae.</title>
        <authorList>
            <person name="Nozaki H."/>
            <person name="Takano H."/>
            <person name="Misumi O."/>
            <person name="Terasawa K."/>
            <person name="Matsuzaki M."/>
            <person name="Maruyama S."/>
            <person name="Nishida K."/>
            <person name="Yagisawa F."/>
            <person name="Yoshida Y."/>
            <person name="Fujiwara T."/>
            <person name="Takio S."/>
            <person name="Tamura K."/>
            <person name="Chung S.J."/>
            <person name="Nakamura S."/>
            <person name="Kuroiwa H."/>
            <person name="Tanaka K."/>
            <person name="Sato N."/>
            <person name="Kuroiwa T."/>
        </authorList>
    </citation>
    <scope>NUCLEOTIDE SEQUENCE [LARGE SCALE GENOMIC DNA]</scope>
    <source>
        <strain evidence="2 3">10D</strain>
    </source>
</reference>
<feature type="compositionally biased region" description="Low complexity" evidence="1">
    <location>
        <begin position="401"/>
        <end position="415"/>
    </location>
</feature>
<dbReference type="Gramene" id="CMS206CT">
    <property type="protein sequence ID" value="CMS206CT"/>
    <property type="gene ID" value="CMS206C"/>
</dbReference>
<proteinExistence type="predicted"/>